<dbReference type="Gene3D" id="3.30.70.1230">
    <property type="entry name" value="Nucleotide cyclase"/>
    <property type="match status" value="1"/>
</dbReference>
<dbReference type="PANTHER" id="PTHR43081">
    <property type="entry name" value="ADENYLATE CYCLASE, TERMINAL-DIFFERENTIATION SPECIFIC-RELATED"/>
    <property type="match status" value="1"/>
</dbReference>
<evidence type="ECO:0000256" key="1">
    <source>
        <dbReference type="SAM" id="Phobius"/>
    </source>
</evidence>
<dbReference type="GO" id="GO:0035556">
    <property type="term" value="P:intracellular signal transduction"/>
    <property type="evidence" value="ECO:0007669"/>
    <property type="project" value="InterPro"/>
</dbReference>
<keyword evidence="1" id="KW-1133">Transmembrane helix</keyword>
<dbReference type="AlphaFoldDB" id="A0A098QWU7"/>
<feature type="transmembrane region" description="Helical" evidence="1">
    <location>
        <begin position="187"/>
        <end position="206"/>
    </location>
</feature>
<protein>
    <recommendedName>
        <fullName evidence="2">Guanylate cyclase domain-containing protein</fullName>
    </recommendedName>
</protein>
<evidence type="ECO:0000313" key="4">
    <source>
        <dbReference type="Proteomes" id="UP000029692"/>
    </source>
</evidence>
<dbReference type="EMBL" id="JNUP01000064">
    <property type="protein sequence ID" value="KGE71858.1"/>
    <property type="molecule type" value="Genomic_DNA"/>
</dbReference>
<proteinExistence type="predicted"/>
<reference evidence="3 4" key="1">
    <citation type="submission" date="2014-05" db="EMBL/GenBank/DDBJ databases">
        <title>De novo Genome Sequence of Spirocheata sp.</title>
        <authorList>
            <person name="Shivani Y."/>
            <person name="Subhash Y."/>
            <person name="Tushar L."/>
            <person name="Sasikala C."/>
            <person name="Ramana C.V."/>
        </authorList>
    </citation>
    <scope>NUCLEOTIDE SEQUENCE [LARGE SCALE GENOMIC DNA]</scope>
    <source>
        <strain evidence="3 4">JC230</strain>
    </source>
</reference>
<dbReference type="Pfam" id="PF00211">
    <property type="entry name" value="Guanylate_cyc"/>
    <property type="match status" value="1"/>
</dbReference>
<dbReference type="PANTHER" id="PTHR43081:SF1">
    <property type="entry name" value="ADENYLATE CYCLASE, TERMINAL-DIFFERENTIATION SPECIFIC"/>
    <property type="match status" value="1"/>
</dbReference>
<name>A0A098QWU7_9SPIO</name>
<gene>
    <name evidence="3" type="ORF">DC28_08505</name>
</gene>
<dbReference type="PROSITE" id="PS50125">
    <property type="entry name" value="GUANYLATE_CYCLASE_2"/>
    <property type="match status" value="1"/>
</dbReference>
<dbReference type="InterPro" id="IPR001054">
    <property type="entry name" value="A/G_cyclase"/>
</dbReference>
<keyword evidence="1" id="KW-0472">Membrane</keyword>
<dbReference type="InterPro" id="IPR050697">
    <property type="entry name" value="Adenylyl/Guanylyl_Cyclase_3/4"/>
</dbReference>
<dbReference type="InterPro" id="IPR029787">
    <property type="entry name" value="Nucleotide_cyclase"/>
</dbReference>
<comment type="caution">
    <text evidence="3">The sequence shown here is derived from an EMBL/GenBank/DDBJ whole genome shotgun (WGS) entry which is preliminary data.</text>
</comment>
<dbReference type="SMART" id="SM00044">
    <property type="entry name" value="CYCc"/>
    <property type="match status" value="1"/>
</dbReference>
<evidence type="ECO:0000259" key="2">
    <source>
        <dbReference type="PROSITE" id="PS50125"/>
    </source>
</evidence>
<dbReference type="eggNOG" id="COG2114">
    <property type="taxonomic scope" value="Bacteria"/>
</dbReference>
<organism evidence="3 4">
    <name type="scientific">Spirochaeta lutea</name>
    <dbReference type="NCBI Taxonomy" id="1480694"/>
    <lineage>
        <taxon>Bacteria</taxon>
        <taxon>Pseudomonadati</taxon>
        <taxon>Spirochaetota</taxon>
        <taxon>Spirochaetia</taxon>
        <taxon>Spirochaetales</taxon>
        <taxon>Spirochaetaceae</taxon>
        <taxon>Spirochaeta</taxon>
    </lineage>
</organism>
<dbReference type="Proteomes" id="UP000029692">
    <property type="component" value="Unassembled WGS sequence"/>
</dbReference>
<keyword evidence="1" id="KW-0812">Transmembrane</keyword>
<feature type="domain" description="Guanylate cyclase" evidence="2">
    <location>
        <begin position="291"/>
        <end position="442"/>
    </location>
</feature>
<sequence length="560" mass="63888">MLGKKVSGVRVVPLMVKIVTVFTVFLLVSNVSTNYLNLTLNQGEQIRLLNKLLIADLKDLHVFASNQYEIFQFNQDVDAARENITQSTLQQLEQDGSLAMGLYPDGSIFMVATPRGGQAIDFSDQQQLQSMNAALEEGVTDGLFRFVYDDRPYIGVYKYHPQWELFFIRAEDQNEFYADSVRIFQTVLWLILLITLVCAVVGVLILRRILKFVGVITSQIMAMQERQAMELVDIRGAPNDDISYLGVAFNSLASTIENLLNIFKKFVARDVAQKAYREREIRLEGSKRDLAILFSDIKGFTFMTETLGTDIIKLLNLHYDQAIRHIHENNGDVGSIIGDALLAVFGVIGRPNENKSYQAIRAGYQIIRVAATLREQMFKRREQILANRGALTDAEERVFKAVLIDVGVGIDGGEVFYGNIGSNERMVNTVIGDNVNSSSRLEGLTRFYRVPMIVSEYIKDHVESDFDHYYFMELDQVQVKGKTIGKKIFWPLDTRRMDADFRARADIFRQALYEYYDGDWTAAHEKFSKIELPMAEIFRQRTKDGKPPRGWSGIWTMTEK</sequence>
<dbReference type="GO" id="GO:0004016">
    <property type="term" value="F:adenylate cyclase activity"/>
    <property type="evidence" value="ECO:0007669"/>
    <property type="project" value="UniProtKB-ARBA"/>
</dbReference>
<dbReference type="CDD" id="cd07302">
    <property type="entry name" value="CHD"/>
    <property type="match status" value="1"/>
</dbReference>
<evidence type="ECO:0000313" key="3">
    <source>
        <dbReference type="EMBL" id="KGE71858.1"/>
    </source>
</evidence>
<feature type="transmembrane region" description="Helical" evidence="1">
    <location>
        <begin position="12"/>
        <end position="31"/>
    </location>
</feature>
<accession>A0A098QWU7</accession>
<dbReference type="SUPFAM" id="SSF55073">
    <property type="entry name" value="Nucleotide cyclase"/>
    <property type="match status" value="1"/>
</dbReference>
<dbReference type="STRING" id="1480694.DC28_08505"/>
<dbReference type="GO" id="GO:0009190">
    <property type="term" value="P:cyclic nucleotide biosynthetic process"/>
    <property type="evidence" value="ECO:0007669"/>
    <property type="project" value="InterPro"/>
</dbReference>
<keyword evidence="4" id="KW-1185">Reference proteome</keyword>